<organism evidence="2 3">
    <name type="scientific">Chlorella vulgaris</name>
    <name type="common">Green alga</name>
    <dbReference type="NCBI Taxonomy" id="3077"/>
    <lineage>
        <taxon>Eukaryota</taxon>
        <taxon>Viridiplantae</taxon>
        <taxon>Chlorophyta</taxon>
        <taxon>core chlorophytes</taxon>
        <taxon>Trebouxiophyceae</taxon>
        <taxon>Chlorellales</taxon>
        <taxon>Chlorellaceae</taxon>
        <taxon>Chlorella clade</taxon>
        <taxon>Chlorella</taxon>
    </lineage>
</organism>
<sequence length="346" mass="36468">MQLQTHIKLAEGDEAMMESAAATGAVPPLQSLRGRPPSISPGLQPHTLQKKEGPGSNSALAAWEALLLAAAQDAEAAAAAGPTLPAARAPPAKRHQQAPAPTSSSTDELLWGSRKRRRQPHALSAAGGWGRHHSELLPVPVERWQPRLLMHKSLPIPTEQQQKQQCSGAHNANSHLFLGVEVQLVKVSSAAAEGGNQDPQRDLDVSTPRQPPPFLPDMISSDMPSLTREQAECCDVVVRRLSPLERLAAALLPQRAATLLAAAMPPAAAAALTQVLQQATPLQGTTLLTLMLKRLLDTQGKGHFLEPLLTPQPAGSKAAELLPQGASSAATGESDLVAELLAEFPA</sequence>
<keyword evidence="3" id="KW-1185">Reference proteome</keyword>
<evidence type="ECO:0000256" key="1">
    <source>
        <dbReference type="SAM" id="MobiDB-lite"/>
    </source>
</evidence>
<feature type="region of interest" description="Disordered" evidence="1">
    <location>
        <begin position="191"/>
        <end position="211"/>
    </location>
</feature>
<dbReference type="AlphaFoldDB" id="A0A9D4TJG8"/>
<feature type="region of interest" description="Disordered" evidence="1">
    <location>
        <begin position="26"/>
        <end position="56"/>
    </location>
</feature>
<dbReference type="EMBL" id="SIDB01000010">
    <property type="protein sequence ID" value="KAI3427079.1"/>
    <property type="molecule type" value="Genomic_DNA"/>
</dbReference>
<protein>
    <submittedName>
        <fullName evidence="2">Uncharacterized protein</fullName>
    </submittedName>
</protein>
<name>A0A9D4TJG8_CHLVU</name>
<gene>
    <name evidence="2" type="ORF">D9Q98_007018</name>
</gene>
<reference evidence="2" key="2">
    <citation type="submission" date="2020-11" db="EMBL/GenBank/DDBJ databases">
        <authorList>
            <person name="Cecchin M."/>
            <person name="Marcolungo L."/>
            <person name="Rossato M."/>
            <person name="Girolomoni L."/>
            <person name="Cosentino E."/>
            <person name="Cuine S."/>
            <person name="Li-Beisson Y."/>
            <person name="Delledonne M."/>
            <person name="Ballottari M."/>
        </authorList>
    </citation>
    <scope>NUCLEOTIDE SEQUENCE</scope>
    <source>
        <strain evidence="2">211/11P</strain>
        <tissue evidence="2">Whole cell</tissue>
    </source>
</reference>
<evidence type="ECO:0000313" key="3">
    <source>
        <dbReference type="Proteomes" id="UP001055712"/>
    </source>
</evidence>
<evidence type="ECO:0000313" key="2">
    <source>
        <dbReference type="EMBL" id="KAI3427079.1"/>
    </source>
</evidence>
<feature type="compositionally biased region" description="Low complexity" evidence="1">
    <location>
        <begin position="81"/>
        <end position="90"/>
    </location>
</feature>
<reference evidence="2" key="1">
    <citation type="journal article" date="2019" name="Plant J.">
        <title>Chlorella vulgaris genome assembly and annotation reveals the molecular basis for metabolic acclimation to high light conditions.</title>
        <authorList>
            <person name="Cecchin M."/>
            <person name="Marcolungo L."/>
            <person name="Rossato M."/>
            <person name="Girolomoni L."/>
            <person name="Cosentino E."/>
            <person name="Cuine S."/>
            <person name="Li-Beisson Y."/>
            <person name="Delledonne M."/>
            <person name="Ballottari M."/>
        </authorList>
    </citation>
    <scope>NUCLEOTIDE SEQUENCE</scope>
    <source>
        <strain evidence="2">211/11P</strain>
    </source>
</reference>
<accession>A0A9D4TJG8</accession>
<dbReference type="Proteomes" id="UP001055712">
    <property type="component" value="Unassembled WGS sequence"/>
</dbReference>
<proteinExistence type="predicted"/>
<comment type="caution">
    <text evidence="2">The sequence shown here is derived from an EMBL/GenBank/DDBJ whole genome shotgun (WGS) entry which is preliminary data.</text>
</comment>
<feature type="region of interest" description="Disordered" evidence="1">
    <location>
        <begin position="81"/>
        <end position="132"/>
    </location>
</feature>